<evidence type="ECO:0000313" key="18">
    <source>
        <dbReference type="EMBL" id="QPC45017.1"/>
    </source>
</evidence>
<evidence type="ECO:0000313" key="19">
    <source>
        <dbReference type="Proteomes" id="UP000593594"/>
    </source>
</evidence>
<keyword evidence="5" id="KW-0597">Phosphoprotein</keyword>
<evidence type="ECO:0000256" key="8">
    <source>
        <dbReference type="ARBA" id="ARBA00022643"/>
    </source>
</evidence>
<dbReference type="Gene3D" id="3.30.450.20">
    <property type="entry name" value="PAS domain"/>
    <property type="match status" value="1"/>
</dbReference>
<dbReference type="Pfam" id="PF08448">
    <property type="entry name" value="PAS_4"/>
    <property type="match status" value="1"/>
</dbReference>
<organism evidence="18 19">
    <name type="scientific">Kaustia mangrovi</name>
    <dbReference type="NCBI Taxonomy" id="2593653"/>
    <lineage>
        <taxon>Bacteria</taxon>
        <taxon>Pseudomonadati</taxon>
        <taxon>Pseudomonadota</taxon>
        <taxon>Alphaproteobacteria</taxon>
        <taxon>Hyphomicrobiales</taxon>
        <taxon>Parvibaculaceae</taxon>
        <taxon>Kaustia</taxon>
    </lineage>
</organism>
<keyword evidence="13" id="KW-0067">ATP-binding</keyword>
<evidence type="ECO:0000256" key="7">
    <source>
        <dbReference type="ARBA" id="ARBA00022630"/>
    </source>
</evidence>
<dbReference type="EMBL" id="CP058214">
    <property type="protein sequence ID" value="QPC45017.1"/>
    <property type="molecule type" value="Genomic_DNA"/>
</dbReference>
<evidence type="ECO:0000256" key="14">
    <source>
        <dbReference type="ARBA" id="ARBA00022991"/>
    </source>
</evidence>
<evidence type="ECO:0000259" key="17">
    <source>
        <dbReference type="PROSITE" id="PS50113"/>
    </source>
</evidence>
<keyword evidence="7" id="KW-0285">Flavoprotein</keyword>
<dbReference type="PANTHER" id="PTHR41523">
    <property type="entry name" value="TWO-COMPONENT SYSTEM SENSOR PROTEIN"/>
    <property type="match status" value="1"/>
</dbReference>
<evidence type="ECO:0000256" key="3">
    <source>
        <dbReference type="ARBA" id="ARBA00021740"/>
    </source>
</evidence>
<keyword evidence="12" id="KW-0418">Kinase</keyword>
<dbReference type="KEGG" id="kmn:HW532_21360"/>
<dbReference type="CDD" id="cd00130">
    <property type="entry name" value="PAS"/>
    <property type="match status" value="1"/>
</dbReference>
<evidence type="ECO:0000256" key="4">
    <source>
        <dbReference type="ARBA" id="ARBA00022543"/>
    </source>
</evidence>
<keyword evidence="10" id="KW-0677">Repeat</keyword>
<dbReference type="NCBIfam" id="TIGR00229">
    <property type="entry name" value="sensory_box"/>
    <property type="match status" value="1"/>
</dbReference>
<gene>
    <name evidence="18" type="ORF">HW532_21360</name>
</gene>
<dbReference type="GO" id="GO:0005524">
    <property type="term" value="F:ATP binding"/>
    <property type="evidence" value="ECO:0007669"/>
    <property type="project" value="UniProtKB-KW"/>
</dbReference>
<dbReference type="InterPro" id="IPR000700">
    <property type="entry name" value="PAS-assoc_C"/>
</dbReference>
<protein>
    <recommendedName>
        <fullName evidence="3">Blue-light-activated histidine kinase</fullName>
        <ecNumber evidence="2">2.7.13.3</ecNumber>
    </recommendedName>
</protein>
<keyword evidence="6" id="KW-0716">Sensory transduction</keyword>
<evidence type="ECO:0000256" key="13">
    <source>
        <dbReference type="ARBA" id="ARBA00022840"/>
    </source>
</evidence>
<evidence type="ECO:0000256" key="2">
    <source>
        <dbReference type="ARBA" id="ARBA00012438"/>
    </source>
</evidence>
<dbReference type="InterPro" id="IPR000014">
    <property type="entry name" value="PAS"/>
</dbReference>
<dbReference type="InterPro" id="IPR011102">
    <property type="entry name" value="Sig_transdc_His_kinase_HWE"/>
</dbReference>
<dbReference type="SUPFAM" id="SSF55785">
    <property type="entry name" value="PYP-like sensor domain (PAS domain)"/>
    <property type="match status" value="1"/>
</dbReference>
<dbReference type="InterPro" id="IPR001610">
    <property type="entry name" value="PAC"/>
</dbReference>
<evidence type="ECO:0000256" key="10">
    <source>
        <dbReference type="ARBA" id="ARBA00022737"/>
    </source>
</evidence>
<dbReference type="AlphaFoldDB" id="A0A7S8C7W4"/>
<dbReference type="InterPro" id="IPR036890">
    <property type="entry name" value="HATPase_C_sf"/>
</dbReference>
<proteinExistence type="predicted"/>
<keyword evidence="16" id="KW-0675">Receptor</keyword>
<comment type="catalytic activity">
    <reaction evidence="1">
        <text>ATP + protein L-histidine = ADP + protein N-phospho-L-histidine.</text>
        <dbReference type="EC" id="2.7.13.3"/>
    </reaction>
</comment>
<dbReference type="RefSeq" id="WP_213162390.1">
    <property type="nucleotide sequence ID" value="NZ_CP058214.1"/>
</dbReference>
<dbReference type="Proteomes" id="UP000593594">
    <property type="component" value="Chromosome"/>
</dbReference>
<evidence type="ECO:0000256" key="16">
    <source>
        <dbReference type="ARBA" id="ARBA00023170"/>
    </source>
</evidence>
<evidence type="ECO:0000256" key="9">
    <source>
        <dbReference type="ARBA" id="ARBA00022679"/>
    </source>
</evidence>
<evidence type="ECO:0000256" key="1">
    <source>
        <dbReference type="ARBA" id="ARBA00000085"/>
    </source>
</evidence>
<keyword evidence="4" id="KW-0600">Photoreceptor protein</keyword>
<dbReference type="InterPro" id="IPR035965">
    <property type="entry name" value="PAS-like_dom_sf"/>
</dbReference>
<evidence type="ECO:0000256" key="15">
    <source>
        <dbReference type="ARBA" id="ARBA00023026"/>
    </source>
</evidence>
<evidence type="ECO:0000256" key="6">
    <source>
        <dbReference type="ARBA" id="ARBA00022606"/>
    </source>
</evidence>
<feature type="domain" description="PAC" evidence="17">
    <location>
        <begin position="82"/>
        <end position="134"/>
    </location>
</feature>
<keyword evidence="9" id="KW-0808">Transferase</keyword>
<sequence>MGQDGQDKAPAELGQIAAALVGSKVTIFAQDRRLCYLWIHNPPEGFGTDRLIGRSDEDVLPEETARTVVPVKRKAIARGRRQHCTVAMTLADGHEHWFDLAVEPTRGADGRVTGITCTAIDITDRMTMEQRMSVLMRELAHRSKNLLAVIQGIANQTARTSGSIAQFSQRFSGRLSALAHAQDLLTATNWQGASLDAMVRSQLGPYLEAYGDRIGTGGRPVTLKPNAAQYLGLAIHELGANAARHGALSVPGGTVSVSWRFTPARKDGTRRFVLLWQEHGGLPPKPAGDGHGFGRVMLERIVPQALGADATLRFAGEGLVYRLVIPEGELAQAAGR</sequence>
<dbReference type="SMART" id="SM00086">
    <property type="entry name" value="PAC"/>
    <property type="match status" value="1"/>
</dbReference>
<dbReference type="GO" id="GO:0009881">
    <property type="term" value="F:photoreceptor activity"/>
    <property type="evidence" value="ECO:0007669"/>
    <property type="project" value="UniProtKB-KW"/>
</dbReference>
<dbReference type="Gene3D" id="3.30.565.10">
    <property type="entry name" value="Histidine kinase-like ATPase, C-terminal domain"/>
    <property type="match status" value="1"/>
</dbReference>
<keyword evidence="14" id="KW-0157">Chromophore</keyword>
<keyword evidence="8" id="KW-0288">FMN</keyword>
<name>A0A7S8C7W4_9HYPH</name>
<dbReference type="PROSITE" id="PS50113">
    <property type="entry name" value="PAC"/>
    <property type="match status" value="1"/>
</dbReference>
<dbReference type="Pfam" id="PF07536">
    <property type="entry name" value="HWE_HK"/>
    <property type="match status" value="1"/>
</dbReference>
<evidence type="ECO:0000256" key="11">
    <source>
        <dbReference type="ARBA" id="ARBA00022741"/>
    </source>
</evidence>
<dbReference type="EC" id="2.7.13.3" evidence="2"/>
<dbReference type="PANTHER" id="PTHR41523:SF7">
    <property type="entry name" value="HISTIDINE KINASE"/>
    <property type="match status" value="1"/>
</dbReference>
<dbReference type="SMART" id="SM00911">
    <property type="entry name" value="HWE_HK"/>
    <property type="match status" value="1"/>
</dbReference>
<dbReference type="InterPro" id="IPR013656">
    <property type="entry name" value="PAS_4"/>
</dbReference>
<evidence type="ECO:0000256" key="5">
    <source>
        <dbReference type="ARBA" id="ARBA00022553"/>
    </source>
</evidence>
<keyword evidence="11" id="KW-0547">Nucleotide-binding</keyword>
<keyword evidence="19" id="KW-1185">Reference proteome</keyword>
<reference evidence="18 19" key="1">
    <citation type="submission" date="2020-06" db="EMBL/GenBank/DDBJ databases">
        <title>Genome sequence of 2 isolates from Red Sea Mangroves.</title>
        <authorList>
            <person name="Sefrji F."/>
            <person name="Michoud G."/>
            <person name="Merlino G."/>
            <person name="Daffonchio D."/>
        </authorList>
    </citation>
    <scope>NUCLEOTIDE SEQUENCE [LARGE SCALE GENOMIC DNA]</scope>
    <source>
        <strain evidence="18 19">R1DC25</strain>
    </source>
</reference>
<accession>A0A7S8C7W4</accession>
<dbReference type="GO" id="GO:0004673">
    <property type="term" value="F:protein histidine kinase activity"/>
    <property type="evidence" value="ECO:0007669"/>
    <property type="project" value="UniProtKB-EC"/>
</dbReference>
<keyword evidence="15" id="KW-0843">Virulence</keyword>
<evidence type="ECO:0000256" key="12">
    <source>
        <dbReference type="ARBA" id="ARBA00022777"/>
    </source>
</evidence>